<evidence type="ECO:0000313" key="2">
    <source>
        <dbReference type="EMBL" id="KAK3799407.1"/>
    </source>
</evidence>
<organism evidence="2 3">
    <name type="scientific">Elysia crispata</name>
    <name type="common">lettuce slug</name>
    <dbReference type="NCBI Taxonomy" id="231223"/>
    <lineage>
        <taxon>Eukaryota</taxon>
        <taxon>Metazoa</taxon>
        <taxon>Spiralia</taxon>
        <taxon>Lophotrochozoa</taxon>
        <taxon>Mollusca</taxon>
        <taxon>Gastropoda</taxon>
        <taxon>Heterobranchia</taxon>
        <taxon>Euthyneura</taxon>
        <taxon>Panpulmonata</taxon>
        <taxon>Sacoglossa</taxon>
        <taxon>Placobranchoidea</taxon>
        <taxon>Plakobranchidae</taxon>
        <taxon>Elysia</taxon>
    </lineage>
</organism>
<keyword evidence="3" id="KW-1185">Reference proteome</keyword>
<reference evidence="2" key="1">
    <citation type="journal article" date="2023" name="G3 (Bethesda)">
        <title>A reference genome for the long-term kleptoplast-retaining sea slug Elysia crispata morphotype clarki.</title>
        <authorList>
            <person name="Eastman K.E."/>
            <person name="Pendleton A.L."/>
            <person name="Shaikh M.A."/>
            <person name="Suttiyut T."/>
            <person name="Ogas R."/>
            <person name="Tomko P."/>
            <person name="Gavelis G."/>
            <person name="Widhalm J.R."/>
            <person name="Wisecaver J.H."/>
        </authorList>
    </citation>
    <scope>NUCLEOTIDE SEQUENCE</scope>
    <source>
        <strain evidence="2">ECLA1</strain>
    </source>
</reference>
<feature type="region of interest" description="Disordered" evidence="1">
    <location>
        <begin position="1"/>
        <end position="59"/>
    </location>
</feature>
<proteinExistence type="predicted"/>
<dbReference type="EMBL" id="JAWDGP010000574">
    <property type="protein sequence ID" value="KAK3799407.1"/>
    <property type="molecule type" value="Genomic_DNA"/>
</dbReference>
<gene>
    <name evidence="2" type="ORF">RRG08_050708</name>
</gene>
<accession>A0AAE1B686</accession>
<protein>
    <submittedName>
        <fullName evidence="2">Uncharacterized protein</fullName>
    </submittedName>
</protein>
<comment type="caution">
    <text evidence="2">The sequence shown here is derived from an EMBL/GenBank/DDBJ whole genome shotgun (WGS) entry which is preliminary data.</text>
</comment>
<evidence type="ECO:0000313" key="3">
    <source>
        <dbReference type="Proteomes" id="UP001283361"/>
    </source>
</evidence>
<name>A0AAE1B686_9GAST</name>
<sequence>MENQASNTELDYESDFDLNISNNEETQEGDGDGANEPVDNMPVAAQPTQGAAEPGSWVDQPSAISLQDEAMNKIKKAAQQNRHPPGFKSDCTELVEQNDELGRCAGAVVLQLSPRDHHFPAKLSWGVTSQMNSARVSRRDEIILRVS</sequence>
<evidence type="ECO:0000256" key="1">
    <source>
        <dbReference type="SAM" id="MobiDB-lite"/>
    </source>
</evidence>
<dbReference type="Proteomes" id="UP001283361">
    <property type="component" value="Unassembled WGS sequence"/>
</dbReference>
<dbReference type="AlphaFoldDB" id="A0AAE1B686"/>